<dbReference type="InterPro" id="IPR052156">
    <property type="entry name" value="BCAA_Transport_ATP-bd_LivF"/>
</dbReference>
<dbReference type="Gene3D" id="3.40.50.300">
    <property type="entry name" value="P-loop containing nucleotide triphosphate hydrolases"/>
    <property type="match status" value="1"/>
</dbReference>
<evidence type="ECO:0000256" key="3">
    <source>
        <dbReference type="ARBA" id="ARBA00022741"/>
    </source>
</evidence>
<dbReference type="GO" id="GO:0015658">
    <property type="term" value="F:branched-chain amino acid transmembrane transporter activity"/>
    <property type="evidence" value="ECO:0007669"/>
    <property type="project" value="TreeGrafter"/>
</dbReference>
<evidence type="ECO:0000313" key="8">
    <source>
        <dbReference type="Proteomes" id="UP000318578"/>
    </source>
</evidence>
<organism evidence="7 8">
    <name type="scientific">Amycolatopsis acidiphila</name>
    <dbReference type="NCBI Taxonomy" id="715473"/>
    <lineage>
        <taxon>Bacteria</taxon>
        <taxon>Bacillati</taxon>
        <taxon>Actinomycetota</taxon>
        <taxon>Actinomycetes</taxon>
        <taxon>Pseudonocardiales</taxon>
        <taxon>Pseudonocardiaceae</taxon>
        <taxon>Amycolatopsis</taxon>
    </lineage>
</organism>
<dbReference type="SUPFAM" id="SSF52540">
    <property type="entry name" value="P-loop containing nucleoside triphosphate hydrolases"/>
    <property type="match status" value="1"/>
</dbReference>
<accession>A0A558AIQ8</accession>
<dbReference type="InterPro" id="IPR003439">
    <property type="entry name" value="ABC_transporter-like_ATP-bd"/>
</dbReference>
<dbReference type="InterPro" id="IPR003593">
    <property type="entry name" value="AAA+_ATPase"/>
</dbReference>
<dbReference type="InterPro" id="IPR017871">
    <property type="entry name" value="ABC_transporter-like_CS"/>
</dbReference>
<gene>
    <name evidence="7" type="ORF">FNH06_07745</name>
</gene>
<dbReference type="GO" id="GO:0005524">
    <property type="term" value="F:ATP binding"/>
    <property type="evidence" value="ECO:0007669"/>
    <property type="project" value="UniProtKB-KW"/>
</dbReference>
<dbReference type="EMBL" id="VJZA01000008">
    <property type="protein sequence ID" value="TVT24147.1"/>
    <property type="molecule type" value="Genomic_DNA"/>
</dbReference>
<dbReference type="GO" id="GO:0015807">
    <property type="term" value="P:L-amino acid transport"/>
    <property type="evidence" value="ECO:0007669"/>
    <property type="project" value="TreeGrafter"/>
</dbReference>
<sequence>MLTVSDVDASYGAARILHSVSISVAAGESVVILGPNGHGKTTLLRVISGLVRPSAGRVEFDGRELTGLRPEEVVAAGIVQIPQGDLVFPLMTVKENLLMGAYRTSAWRQRKDNLERVYAIFPRLRERERQLARSLSGGERRMLAIGRGLMSDVRLLIVDEPSLGLAPQVIEDVYNAIRRITEDGLSLLLVDESANHIDGLADRVYLMQTGEIGYEGNAAELLRDDALLSTYLG</sequence>
<evidence type="ECO:0000256" key="2">
    <source>
        <dbReference type="ARBA" id="ARBA00022448"/>
    </source>
</evidence>
<dbReference type="SMART" id="SM00382">
    <property type="entry name" value="AAA"/>
    <property type="match status" value="1"/>
</dbReference>
<dbReference type="GO" id="GO:0016887">
    <property type="term" value="F:ATP hydrolysis activity"/>
    <property type="evidence" value="ECO:0007669"/>
    <property type="project" value="InterPro"/>
</dbReference>
<dbReference type="Pfam" id="PF00005">
    <property type="entry name" value="ABC_tran"/>
    <property type="match status" value="1"/>
</dbReference>
<reference evidence="7 8" key="1">
    <citation type="submission" date="2019-07" db="EMBL/GenBank/DDBJ databases">
        <title>New species of Amycolatopsis and Streptomyces.</title>
        <authorList>
            <person name="Duangmal K."/>
            <person name="Teo W.F.A."/>
            <person name="Lipun K."/>
        </authorList>
    </citation>
    <scope>NUCLEOTIDE SEQUENCE [LARGE SCALE GENOMIC DNA]</scope>
    <source>
        <strain evidence="7 8">JCM 30562</strain>
    </source>
</reference>
<proteinExistence type="inferred from homology"/>
<evidence type="ECO:0000256" key="4">
    <source>
        <dbReference type="ARBA" id="ARBA00022840"/>
    </source>
</evidence>
<dbReference type="PANTHER" id="PTHR43820">
    <property type="entry name" value="HIGH-AFFINITY BRANCHED-CHAIN AMINO ACID TRANSPORT ATP-BINDING PROTEIN LIVF"/>
    <property type="match status" value="1"/>
</dbReference>
<dbReference type="PROSITE" id="PS50893">
    <property type="entry name" value="ABC_TRANSPORTER_2"/>
    <property type="match status" value="1"/>
</dbReference>
<name>A0A558AIQ8_9PSEU</name>
<protein>
    <submittedName>
        <fullName evidence="7">ABC transporter ATP-binding protein</fullName>
    </submittedName>
</protein>
<comment type="similarity">
    <text evidence="1">Belongs to the ABC transporter superfamily.</text>
</comment>
<evidence type="ECO:0000313" key="7">
    <source>
        <dbReference type="EMBL" id="TVT24147.1"/>
    </source>
</evidence>
<dbReference type="InterPro" id="IPR027417">
    <property type="entry name" value="P-loop_NTPase"/>
</dbReference>
<keyword evidence="8" id="KW-1185">Reference proteome</keyword>
<comment type="caution">
    <text evidence="7">The sequence shown here is derived from an EMBL/GenBank/DDBJ whole genome shotgun (WGS) entry which is preliminary data.</text>
</comment>
<dbReference type="PROSITE" id="PS00211">
    <property type="entry name" value="ABC_TRANSPORTER_1"/>
    <property type="match status" value="1"/>
</dbReference>
<evidence type="ECO:0000256" key="1">
    <source>
        <dbReference type="ARBA" id="ARBA00005417"/>
    </source>
</evidence>
<dbReference type="Proteomes" id="UP000318578">
    <property type="component" value="Unassembled WGS sequence"/>
</dbReference>
<feature type="domain" description="ABC transporter" evidence="6">
    <location>
        <begin position="2"/>
        <end position="232"/>
    </location>
</feature>
<dbReference type="CDD" id="cd03224">
    <property type="entry name" value="ABC_TM1139_LivF_branched"/>
    <property type="match status" value="1"/>
</dbReference>
<evidence type="ECO:0000259" key="6">
    <source>
        <dbReference type="PROSITE" id="PS50893"/>
    </source>
</evidence>
<dbReference type="OrthoDB" id="9776369at2"/>
<keyword evidence="5" id="KW-0029">Amino-acid transport</keyword>
<evidence type="ECO:0000256" key="5">
    <source>
        <dbReference type="ARBA" id="ARBA00022970"/>
    </source>
</evidence>
<keyword evidence="2" id="KW-0813">Transport</keyword>
<dbReference type="AlphaFoldDB" id="A0A558AIQ8"/>
<keyword evidence="3" id="KW-0547">Nucleotide-binding</keyword>
<keyword evidence="4 7" id="KW-0067">ATP-binding</keyword>
<dbReference type="PANTHER" id="PTHR43820:SF4">
    <property type="entry name" value="HIGH-AFFINITY BRANCHED-CHAIN AMINO ACID TRANSPORT ATP-BINDING PROTEIN LIVF"/>
    <property type="match status" value="1"/>
</dbReference>